<keyword evidence="1" id="KW-1185">Reference proteome</keyword>
<protein>
    <submittedName>
        <fullName evidence="2">Uncharacterized protein</fullName>
    </submittedName>
</protein>
<dbReference type="WBParaSite" id="L893_g27246.t1">
    <property type="protein sequence ID" value="L893_g27246.t1"/>
    <property type="gene ID" value="L893_g27246"/>
</dbReference>
<reference evidence="2" key="1">
    <citation type="submission" date="2016-11" db="UniProtKB">
        <authorList>
            <consortium name="WormBaseParasite"/>
        </authorList>
    </citation>
    <scope>IDENTIFICATION</scope>
</reference>
<dbReference type="Proteomes" id="UP000095287">
    <property type="component" value="Unplaced"/>
</dbReference>
<dbReference type="PROSITE" id="PS51257">
    <property type="entry name" value="PROKAR_LIPOPROTEIN"/>
    <property type="match status" value="1"/>
</dbReference>
<evidence type="ECO:0000313" key="1">
    <source>
        <dbReference type="Proteomes" id="UP000095287"/>
    </source>
</evidence>
<accession>A0A1I7ZL01</accession>
<name>A0A1I7ZL01_9BILA</name>
<sequence>MMNSGERRIELSGATHATTLGCSASRRLPMEMDLGTTSLEALGRDDGSGDVLLGVLNRIWARARRPLSQIGVDHDSAAPEAQMASGGVRGSARFASLRYSSFAKSPGLEK</sequence>
<organism evidence="1 2">
    <name type="scientific">Steinernema glaseri</name>
    <dbReference type="NCBI Taxonomy" id="37863"/>
    <lineage>
        <taxon>Eukaryota</taxon>
        <taxon>Metazoa</taxon>
        <taxon>Ecdysozoa</taxon>
        <taxon>Nematoda</taxon>
        <taxon>Chromadorea</taxon>
        <taxon>Rhabditida</taxon>
        <taxon>Tylenchina</taxon>
        <taxon>Panagrolaimomorpha</taxon>
        <taxon>Strongyloidoidea</taxon>
        <taxon>Steinernematidae</taxon>
        <taxon>Steinernema</taxon>
    </lineage>
</organism>
<proteinExistence type="predicted"/>
<evidence type="ECO:0000313" key="2">
    <source>
        <dbReference type="WBParaSite" id="L893_g27246.t1"/>
    </source>
</evidence>
<dbReference type="AlphaFoldDB" id="A0A1I7ZL01"/>